<dbReference type="Gene3D" id="3.10.100.10">
    <property type="entry name" value="Mannose-Binding Protein A, subunit A"/>
    <property type="match status" value="2"/>
</dbReference>
<comment type="subcellular location">
    <subcellularLocation>
        <location evidence="1">Secreted</location>
    </subcellularLocation>
</comment>
<dbReference type="InterPro" id="IPR000538">
    <property type="entry name" value="Link_dom"/>
</dbReference>
<dbReference type="SMART" id="SM00406">
    <property type="entry name" value="IGv"/>
    <property type="match status" value="1"/>
</dbReference>
<keyword evidence="3" id="KW-0677">Repeat</keyword>
<sequence length="395" mass="45098">ERNRPSSAFVFSSVSIEDPAVYRDADRNQDHNPGSHYLLDPILNVIQSTRGSNVTLPCILRLRPRSYKVKWSKINPLDPMENLIVITNGKYHKNYDKLRGRARMRRSHRLDASLVITNVTLEDEGRYKCELVNGLEDQSLTLSLQLEGVVFPYQSREGRYRFNYVEARQACEEQDGRLATYTQLYQAWTDGLDWCNAGWLLEGGVHYPVIVPRQPCGGDLPPGIRSYGPKDQLKDKFDAFCFTSALNGRVFFVHGPMNFTEALDACLARKAQVAKVGHLYAAWRFSGLDRCDGGWLLDGSVRFPIADPRERCGGLPDPGVRSFGYPSQKERLYGVYCYAARFRERLPHHRLWDICMRTSGLRQNGVRLPTEACERGRIEIEVSQHSRVGDLTFLF</sequence>
<dbReference type="PROSITE" id="PS50835">
    <property type="entry name" value="IG_LIKE"/>
    <property type="match status" value="1"/>
</dbReference>
<comment type="caution">
    <text evidence="8">The sequence shown here is derived from an EMBL/GenBank/DDBJ whole genome shotgun (WGS) entry which is preliminary data.</text>
</comment>
<dbReference type="CDD" id="cd03519">
    <property type="entry name" value="Link_domain_HAPLN_module_2"/>
    <property type="match status" value="1"/>
</dbReference>
<evidence type="ECO:0000313" key="8">
    <source>
        <dbReference type="EMBL" id="CAI9591179.1"/>
    </source>
</evidence>
<feature type="domain" description="Ig-like" evidence="6">
    <location>
        <begin position="41"/>
        <end position="143"/>
    </location>
</feature>
<dbReference type="InterPro" id="IPR003599">
    <property type="entry name" value="Ig_sub"/>
</dbReference>
<feature type="non-terminal residue" evidence="8">
    <location>
        <position position="1"/>
    </location>
</feature>
<dbReference type="PROSITE" id="PS01241">
    <property type="entry name" value="LINK_1"/>
    <property type="match status" value="2"/>
</dbReference>
<evidence type="ECO:0000256" key="5">
    <source>
        <dbReference type="PROSITE-ProRule" id="PRU00323"/>
    </source>
</evidence>
<dbReference type="InterPro" id="IPR036179">
    <property type="entry name" value="Ig-like_dom_sf"/>
</dbReference>
<dbReference type="InterPro" id="IPR016186">
    <property type="entry name" value="C-type_lectin-like/link_sf"/>
</dbReference>
<dbReference type="SUPFAM" id="SSF56436">
    <property type="entry name" value="C-type lectin-like"/>
    <property type="match status" value="2"/>
</dbReference>
<dbReference type="InterPro" id="IPR007110">
    <property type="entry name" value="Ig-like_dom"/>
</dbReference>
<gene>
    <name evidence="8" type="ORF">SPARVUS_LOCUS11154305</name>
</gene>
<dbReference type="PROSITE" id="PS50963">
    <property type="entry name" value="LINK_2"/>
    <property type="match status" value="2"/>
</dbReference>
<proteinExistence type="predicted"/>
<evidence type="ECO:0000313" key="9">
    <source>
        <dbReference type="Proteomes" id="UP001162483"/>
    </source>
</evidence>
<feature type="disulfide bond" evidence="5">
    <location>
        <begin position="291"/>
        <end position="312"/>
    </location>
</feature>
<dbReference type="PRINTS" id="PR01265">
    <property type="entry name" value="LINKMODULE"/>
</dbReference>
<dbReference type="InterPro" id="IPR003598">
    <property type="entry name" value="Ig_sub2"/>
</dbReference>
<evidence type="ECO:0000256" key="4">
    <source>
        <dbReference type="ARBA" id="ARBA00023157"/>
    </source>
</evidence>
<keyword evidence="2" id="KW-0964">Secreted</keyword>
<comment type="caution">
    <text evidence="5">Lacks conserved residue(s) required for the propagation of feature annotation.</text>
</comment>
<dbReference type="Pfam" id="PF00193">
    <property type="entry name" value="Xlink"/>
    <property type="match status" value="2"/>
</dbReference>
<dbReference type="InterPro" id="IPR013783">
    <property type="entry name" value="Ig-like_fold"/>
</dbReference>
<dbReference type="PANTHER" id="PTHR22804:SF8">
    <property type="entry name" value="HYALURONAN AND PROTEOGLYCAN LINK PROTEIN 2"/>
    <property type="match status" value="1"/>
</dbReference>
<dbReference type="EMBL" id="CATNWA010016249">
    <property type="protein sequence ID" value="CAI9591179.1"/>
    <property type="molecule type" value="Genomic_DNA"/>
</dbReference>
<dbReference type="SUPFAM" id="SSF48726">
    <property type="entry name" value="Immunoglobulin"/>
    <property type="match status" value="1"/>
</dbReference>
<feature type="disulfide bond" evidence="5">
    <location>
        <begin position="195"/>
        <end position="216"/>
    </location>
</feature>
<evidence type="ECO:0000259" key="7">
    <source>
        <dbReference type="PROSITE" id="PS50963"/>
    </source>
</evidence>
<dbReference type="SMART" id="SM00409">
    <property type="entry name" value="IG"/>
    <property type="match status" value="1"/>
</dbReference>
<keyword evidence="9" id="KW-1185">Reference proteome</keyword>
<evidence type="ECO:0000256" key="1">
    <source>
        <dbReference type="ARBA" id="ARBA00004613"/>
    </source>
</evidence>
<dbReference type="InterPro" id="IPR013106">
    <property type="entry name" value="Ig_V-set"/>
</dbReference>
<feature type="domain" description="Link" evidence="7">
    <location>
        <begin position="244"/>
        <end position="339"/>
    </location>
</feature>
<dbReference type="PANTHER" id="PTHR22804">
    <property type="entry name" value="AGGRECAN/VERSICAN PROTEOGLYCAN"/>
    <property type="match status" value="1"/>
</dbReference>
<dbReference type="SMART" id="SM00408">
    <property type="entry name" value="IGc2"/>
    <property type="match status" value="1"/>
</dbReference>
<keyword evidence="4 5" id="KW-1015">Disulfide bond</keyword>
<accession>A0ABN9F281</accession>
<evidence type="ECO:0000259" key="6">
    <source>
        <dbReference type="PROSITE" id="PS50835"/>
    </source>
</evidence>
<dbReference type="Proteomes" id="UP001162483">
    <property type="component" value="Unassembled WGS sequence"/>
</dbReference>
<organism evidence="8 9">
    <name type="scientific">Staurois parvus</name>
    <dbReference type="NCBI Taxonomy" id="386267"/>
    <lineage>
        <taxon>Eukaryota</taxon>
        <taxon>Metazoa</taxon>
        <taxon>Chordata</taxon>
        <taxon>Craniata</taxon>
        <taxon>Vertebrata</taxon>
        <taxon>Euteleostomi</taxon>
        <taxon>Amphibia</taxon>
        <taxon>Batrachia</taxon>
        <taxon>Anura</taxon>
        <taxon>Neobatrachia</taxon>
        <taxon>Ranoidea</taxon>
        <taxon>Ranidae</taxon>
        <taxon>Staurois</taxon>
    </lineage>
</organism>
<dbReference type="SMART" id="SM00445">
    <property type="entry name" value="LINK"/>
    <property type="match status" value="2"/>
</dbReference>
<reference evidence="8" key="1">
    <citation type="submission" date="2023-05" db="EMBL/GenBank/DDBJ databases">
        <authorList>
            <person name="Stuckert A."/>
        </authorList>
    </citation>
    <scope>NUCLEOTIDE SEQUENCE</scope>
</reference>
<dbReference type="Pfam" id="PF07686">
    <property type="entry name" value="V-set"/>
    <property type="match status" value="1"/>
</dbReference>
<evidence type="ECO:0008006" key="10">
    <source>
        <dbReference type="Google" id="ProtNLM"/>
    </source>
</evidence>
<dbReference type="InterPro" id="IPR050691">
    <property type="entry name" value="Hyaluronan_bind_Proteoglycan"/>
</dbReference>
<name>A0ABN9F281_9NEOB</name>
<feature type="domain" description="Link" evidence="7">
    <location>
        <begin position="149"/>
        <end position="243"/>
    </location>
</feature>
<evidence type="ECO:0000256" key="2">
    <source>
        <dbReference type="ARBA" id="ARBA00022525"/>
    </source>
</evidence>
<dbReference type="InterPro" id="IPR016187">
    <property type="entry name" value="CTDL_fold"/>
</dbReference>
<protein>
    <recommendedName>
        <fullName evidence="10">Hyaluronan and proteoglycan link protein 2</fullName>
    </recommendedName>
</protein>
<dbReference type="Gene3D" id="2.60.40.10">
    <property type="entry name" value="Immunoglobulins"/>
    <property type="match status" value="1"/>
</dbReference>
<evidence type="ECO:0000256" key="3">
    <source>
        <dbReference type="ARBA" id="ARBA00022737"/>
    </source>
</evidence>